<gene>
    <name evidence="4" type="ORF">F5147DRAFT_657778</name>
</gene>
<sequence>MVSYPCSVCRATFDSARGLSNHKRGKCARKEAGSITSLIEKRRQDRDNQLAAKVRRLEDEDAAIREREAIQQQSAEAPDDNEIPDFQEPTPPPIVRPSGLPNHARQLPKRYWDILPPLPVLPQPPQVPTASPPESSPTGVQSHSPTPPQSYTTQPDHYGLF</sequence>
<evidence type="ECO:0000256" key="1">
    <source>
        <dbReference type="PROSITE-ProRule" id="PRU00042"/>
    </source>
</evidence>
<feature type="compositionally biased region" description="Pro residues" evidence="2">
    <location>
        <begin position="116"/>
        <end position="135"/>
    </location>
</feature>
<feature type="compositionally biased region" description="Basic and acidic residues" evidence="2">
    <location>
        <begin position="57"/>
        <end position="69"/>
    </location>
</feature>
<keyword evidence="1" id="KW-0863">Zinc-finger</keyword>
<comment type="caution">
    <text evidence="4">The sequence shown here is derived from an EMBL/GenBank/DDBJ whole genome shotgun (WGS) entry which is preliminary data.</text>
</comment>
<dbReference type="EMBL" id="JABBWM010000092">
    <property type="protein sequence ID" value="KAG2092167.1"/>
    <property type="molecule type" value="Genomic_DNA"/>
</dbReference>
<protein>
    <recommendedName>
        <fullName evidence="3">C2H2-type domain-containing protein</fullName>
    </recommendedName>
</protein>
<evidence type="ECO:0000313" key="5">
    <source>
        <dbReference type="Proteomes" id="UP000823399"/>
    </source>
</evidence>
<dbReference type="RefSeq" id="XP_041286800.1">
    <property type="nucleotide sequence ID" value="XM_041434331.1"/>
</dbReference>
<dbReference type="AlphaFoldDB" id="A0A9P7EWC6"/>
<dbReference type="InterPro" id="IPR013087">
    <property type="entry name" value="Znf_C2H2_type"/>
</dbReference>
<feature type="region of interest" description="Disordered" evidence="2">
    <location>
        <begin position="57"/>
        <end position="161"/>
    </location>
</feature>
<dbReference type="GO" id="GO:0008270">
    <property type="term" value="F:zinc ion binding"/>
    <property type="evidence" value="ECO:0007669"/>
    <property type="project" value="UniProtKB-KW"/>
</dbReference>
<feature type="compositionally biased region" description="Low complexity" evidence="2">
    <location>
        <begin position="141"/>
        <end position="155"/>
    </location>
</feature>
<dbReference type="PROSITE" id="PS50157">
    <property type="entry name" value="ZINC_FINGER_C2H2_2"/>
    <property type="match status" value="1"/>
</dbReference>
<organism evidence="4 5">
    <name type="scientific">Suillus discolor</name>
    <dbReference type="NCBI Taxonomy" id="1912936"/>
    <lineage>
        <taxon>Eukaryota</taxon>
        <taxon>Fungi</taxon>
        <taxon>Dikarya</taxon>
        <taxon>Basidiomycota</taxon>
        <taxon>Agaricomycotina</taxon>
        <taxon>Agaricomycetes</taxon>
        <taxon>Agaricomycetidae</taxon>
        <taxon>Boletales</taxon>
        <taxon>Suillineae</taxon>
        <taxon>Suillaceae</taxon>
        <taxon>Suillus</taxon>
    </lineage>
</organism>
<keyword evidence="1" id="KW-0479">Metal-binding</keyword>
<dbReference type="OrthoDB" id="2666559at2759"/>
<feature type="domain" description="C2H2-type" evidence="3">
    <location>
        <begin position="4"/>
        <end position="31"/>
    </location>
</feature>
<name>A0A9P7EWC6_9AGAM</name>
<reference evidence="4" key="1">
    <citation type="journal article" date="2020" name="New Phytol.">
        <title>Comparative genomics reveals dynamic genome evolution in host specialist ectomycorrhizal fungi.</title>
        <authorList>
            <person name="Lofgren L.A."/>
            <person name="Nguyen N.H."/>
            <person name="Vilgalys R."/>
            <person name="Ruytinx J."/>
            <person name="Liao H.L."/>
            <person name="Branco S."/>
            <person name="Kuo A."/>
            <person name="LaButti K."/>
            <person name="Lipzen A."/>
            <person name="Andreopoulos W."/>
            <person name="Pangilinan J."/>
            <person name="Riley R."/>
            <person name="Hundley H."/>
            <person name="Na H."/>
            <person name="Barry K."/>
            <person name="Grigoriev I.V."/>
            <person name="Stajich J.E."/>
            <person name="Kennedy P.G."/>
        </authorList>
    </citation>
    <scope>NUCLEOTIDE SEQUENCE</scope>
    <source>
        <strain evidence="4">FC423</strain>
    </source>
</reference>
<keyword evidence="5" id="KW-1185">Reference proteome</keyword>
<dbReference type="Proteomes" id="UP000823399">
    <property type="component" value="Unassembled WGS sequence"/>
</dbReference>
<proteinExistence type="predicted"/>
<keyword evidence="1" id="KW-0862">Zinc</keyword>
<dbReference type="GeneID" id="64696590"/>
<evidence type="ECO:0000259" key="3">
    <source>
        <dbReference type="PROSITE" id="PS50157"/>
    </source>
</evidence>
<accession>A0A9P7EWC6</accession>
<evidence type="ECO:0000256" key="2">
    <source>
        <dbReference type="SAM" id="MobiDB-lite"/>
    </source>
</evidence>
<evidence type="ECO:0000313" key="4">
    <source>
        <dbReference type="EMBL" id="KAG2092167.1"/>
    </source>
</evidence>